<comment type="caution">
    <text evidence="8">The sequence shown here is derived from an EMBL/GenBank/DDBJ whole genome shotgun (WGS) entry which is preliminary data.</text>
</comment>
<reference evidence="8 9" key="1">
    <citation type="submission" date="2020-03" db="EMBL/GenBank/DDBJ databases">
        <title>Dissostichus mawsoni Genome sequencing and assembly.</title>
        <authorList>
            <person name="Park H."/>
        </authorList>
    </citation>
    <scope>NUCLEOTIDE SEQUENCE [LARGE SCALE GENOMIC DNA]</scope>
    <source>
        <strain evidence="8">DM0001</strain>
        <tissue evidence="8">Muscle</tissue>
    </source>
</reference>
<organism evidence="8 9">
    <name type="scientific">Dissostichus mawsoni</name>
    <name type="common">Antarctic cod</name>
    <dbReference type="NCBI Taxonomy" id="36200"/>
    <lineage>
        <taxon>Eukaryota</taxon>
        <taxon>Metazoa</taxon>
        <taxon>Chordata</taxon>
        <taxon>Craniata</taxon>
        <taxon>Vertebrata</taxon>
        <taxon>Euteleostomi</taxon>
        <taxon>Actinopterygii</taxon>
        <taxon>Neopterygii</taxon>
        <taxon>Teleostei</taxon>
        <taxon>Neoteleostei</taxon>
        <taxon>Acanthomorphata</taxon>
        <taxon>Eupercaria</taxon>
        <taxon>Perciformes</taxon>
        <taxon>Notothenioidei</taxon>
        <taxon>Nototheniidae</taxon>
        <taxon>Dissostichus</taxon>
    </lineage>
</organism>
<dbReference type="Gene3D" id="3.30.70.2470">
    <property type="entry name" value="Protein-tyrosine phosphatase receptor IA-2 ectodomain"/>
    <property type="match status" value="1"/>
</dbReference>
<feature type="compositionally biased region" description="Low complexity" evidence="5">
    <location>
        <begin position="384"/>
        <end position="398"/>
    </location>
</feature>
<sequence length="639" mass="71825">MLADLVEELKKTGLEEAPADLCYAGAEDVACDVCTRRKRKACKSCLQCLASYCDKHLQPHHDAATFKKHKLVEPSKKLQENICSLHDEVMKISVSVISAVDEHKGHDTVSAAAERTERQRELEGCRQNIQQRIQDREKEVKLLQQEVEAVNGSADKAVEDSEKMFTELIRLMEKRSSDGSRQNIQQRIQDREKEVKLLQQEVEAVNGSADKAVEDKRSSDVKQQVRRQNIQQRIHSSRKVMKQLQQEVDGINHSANKDVKDSEKIFIELIRFIQKKSSDLKQQVKSQQESLTWGDDTTQQVLSKELSKLRRVPFRTQQNGAVYNTDSRVKPVQLELSRNLQTYLQRLGLIPKTSSSSSLSSQGKTDRFQSGVAADYYRSKPQKSSSFSSSSSSSSSFSPVQKQQRPPPDGDFLRGALRQYLSLKSGRGDPKLRPFYSNGIENTGLKTEEKFIQKVLQSVGRHHVDVDGLTQQDLSQLSRLITEALQPDLFTKLLAYLDKSSFSSAPSARNLDNLNMETPGGRQVGLENVQSRTSEAGVTVQKKDAAQQLEEVSEVHGWIKDVAPPPAALVYDDPHKKTLQVPELQLDVKEEGGKKADENVFGYIITDTDGLQTDKGLHLMEILAHMAKIQMTDFAELSL</sequence>
<dbReference type="OrthoDB" id="9880441at2759"/>
<dbReference type="InterPro" id="IPR021613">
    <property type="entry name" value="Receptor_IA-2_dom"/>
</dbReference>
<dbReference type="PANTHER" id="PTHR25465">
    <property type="entry name" value="B-BOX DOMAIN CONTAINING"/>
    <property type="match status" value="1"/>
</dbReference>
<keyword evidence="1" id="KW-0479">Metal-binding</keyword>
<feature type="domain" description="TRIM8/14/16/25/29/45/65 coiled-coil region" evidence="7">
    <location>
        <begin position="236"/>
        <end position="311"/>
    </location>
</feature>
<keyword evidence="3" id="KW-0862">Zinc</keyword>
<feature type="coiled-coil region" evidence="4">
    <location>
        <begin position="181"/>
        <end position="247"/>
    </location>
</feature>
<dbReference type="InterPro" id="IPR051051">
    <property type="entry name" value="E3_ubiq-ligase_TRIM/RNF"/>
</dbReference>
<protein>
    <submittedName>
        <fullName evidence="8">Uncharacterized protein</fullName>
    </submittedName>
</protein>
<evidence type="ECO:0000256" key="2">
    <source>
        <dbReference type="ARBA" id="ARBA00022771"/>
    </source>
</evidence>
<evidence type="ECO:0000259" key="6">
    <source>
        <dbReference type="Pfam" id="PF11548"/>
    </source>
</evidence>
<dbReference type="Proteomes" id="UP000518266">
    <property type="component" value="Unassembled WGS sequence"/>
</dbReference>
<feature type="region of interest" description="Disordered" evidence="5">
    <location>
        <begin position="379"/>
        <end position="413"/>
    </location>
</feature>
<dbReference type="InterPro" id="IPR038112">
    <property type="entry name" value="Receptor_IA-2_ectodomain_sf"/>
</dbReference>
<evidence type="ECO:0000313" key="8">
    <source>
        <dbReference type="EMBL" id="KAF3857845.1"/>
    </source>
</evidence>
<evidence type="ECO:0000256" key="3">
    <source>
        <dbReference type="ARBA" id="ARBA00022833"/>
    </source>
</evidence>
<feature type="domain" description="TRIM8/14/16/25/29/45/65 coiled-coil region" evidence="7">
    <location>
        <begin position="133"/>
        <end position="177"/>
    </location>
</feature>
<dbReference type="GO" id="GO:0008270">
    <property type="term" value="F:zinc ion binding"/>
    <property type="evidence" value="ECO:0007669"/>
    <property type="project" value="UniProtKB-KW"/>
</dbReference>
<dbReference type="Pfam" id="PF11548">
    <property type="entry name" value="Receptor_IA-2"/>
    <property type="match status" value="1"/>
</dbReference>
<dbReference type="Gene3D" id="4.10.830.40">
    <property type="match status" value="1"/>
</dbReference>
<keyword evidence="9" id="KW-1185">Reference proteome</keyword>
<name>A0A7J5Z7V3_DISMA</name>
<evidence type="ECO:0000259" key="7">
    <source>
        <dbReference type="Pfam" id="PF25600"/>
    </source>
</evidence>
<evidence type="ECO:0000256" key="4">
    <source>
        <dbReference type="SAM" id="Coils"/>
    </source>
</evidence>
<accession>A0A7J5Z7V3</accession>
<proteinExistence type="predicted"/>
<keyword evidence="2" id="KW-0863">Zinc-finger</keyword>
<dbReference type="InterPro" id="IPR058030">
    <property type="entry name" value="TRIM8/14/16/25/29/45/65_CC"/>
</dbReference>
<evidence type="ECO:0000313" key="9">
    <source>
        <dbReference type="Proteomes" id="UP000518266"/>
    </source>
</evidence>
<dbReference type="AlphaFoldDB" id="A0A7J5Z7V3"/>
<keyword evidence="4" id="KW-0175">Coiled coil</keyword>
<evidence type="ECO:0000256" key="1">
    <source>
        <dbReference type="ARBA" id="ARBA00022723"/>
    </source>
</evidence>
<dbReference type="Pfam" id="PF25600">
    <property type="entry name" value="TRIM_CC"/>
    <property type="match status" value="2"/>
</dbReference>
<feature type="coiled-coil region" evidence="4">
    <location>
        <begin position="126"/>
        <end position="153"/>
    </location>
</feature>
<dbReference type="EMBL" id="JAAKFY010000004">
    <property type="protein sequence ID" value="KAF3857845.1"/>
    <property type="molecule type" value="Genomic_DNA"/>
</dbReference>
<dbReference type="PANTHER" id="PTHR25465:SF5">
    <property type="entry name" value="E3 UBIQUITIN_ISG15 LIGASE TRIM25-RELATED"/>
    <property type="match status" value="1"/>
</dbReference>
<gene>
    <name evidence="8" type="ORF">F7725_011046</name>
</gene>
<evidence type="ECO:0000256" key="5">
    <source>
        <dbReference type="SAM" id="MobiDB-lite"/>
    </source>
</evidence>
<feature type="domain" description="Protein-tyrosine phosphatase receptor IA-2 ectodomain" evidence="6">
    <location>
        <begin position="601"/>
        <end position="638"/>
    </location>
</feature>